<protein>
    <recommendedName>
        <fullName evidence="2">Anti-sigma factor antagonist</fullName>
    </recommendedName>
</protein>
<evidence type="ECO:0000259" key="4">
    <source>
        <dbReference type="PROSITE" id="PS50801"/>
    </source>
</evidence>
<dbReference type="GO" id="GO:0043856">
    <property type="term" value="F:anti-sigma factor antagonist activity"/>
    <property type="evidence" value="ECO:0007669"/>
    <property type="project" value="InterPro"/>
</dbReference>
<name>A0A931FIQ3_9ACTN</name>
<evidence type="ECO:0000313" key="6">
    <source>
        <dbReference type="Proteomes" id="UP000657385"/>
    </source>
</evidence>
<dbReference type="EMBL" id="JADPRT010000014">
    <property type="protein sequence ID" value="MBF9072019.1"/>
    <property type="molecule type" value="Genomic_DNA"/>
</dbReference>
<dbReference type="RefSeq" id="WP_196197186.1">
    <property type="nucleotide sequence ID" value="NZ_JADPRT010000014.1"/>
</dbReference>
<feature type="region of interest" description="Disordered" evidence="3">
    <location>
        <begin position="1"/>
        <end position="26"/>
    </location>
</feature>
<dbReference type="InterPro" id="IPR003658">
    <property type="entry name" value="Anti-sigma_ant"/>
</dbReference>
<evidence type="ECO:0000256" key="1">
    <source>
        <dbReference type="ARBA" id="ARBA00009013"/>
    </source>
</evidence>
<dbReference type="AlphaFoldDB" id="A0A931FIQ3"/>
<dbReference type="Proteomes" id="UP000657385">
    <property type="component" value="Unassembled WGS sequence"/>
</dbReference>
<evidence type="ECO:0000256" key="2">
    <source>
        <dbReference type="RuleBase" id="RU003749"/>
    </source>
</evidence>
<dbReference type="Gene3D" id="3.30.750.24">
    <property type="entry name" value="STAS domain"/>
    <property type="match status" value="1"/>
</dbReference>
<accession>A0A931FIQ3</accession>
<keyword evidence="6" id="KW-1185">Reference proteome</keyword>
<dbReference type="CDD" id="cd07043">
    <property type="entry name" value="STAS_anti-anti-sigma_factors"/>
    <property type="match status" value="1"/>
</dbReference>
<evidence type="ECO:0000256" key="3">
    <source>
        <dbReference type="SAM" id="MobiDB-lite"/>
    </source>
</evidence>
<feature type="domain" description="STAS" evidence="4">
    <location>
        <begin position="28"/>
        <end position="125"/>
    </location>
</feature>
<dbReference type="PANTHER" id="PTHR33495:SF2">
    <property type="entry name" value="ANTI-SIGMA FACTOR ANTAGONIST TM_1081-RELATED"/>
    <property type="match status" value="1"/>
</dbReference>
<dbReference type="InterPro" id="IPR036513">
    <property type="entry name" value="STAS_dom_sf"/>
</dbReference>
<reference evidence="5" key="1">
    <citation type="submission" date="2020-11" db="EMBL/GenBank/DDBJ databases">
        <title>Isolation and identification of active actinomycetes.</title>
        <authorList>
            <person name="Yu B."/>
        </authorList>
    </citation>
    <scope>NUCLEOTIDE SEQUENCE</scope>
    <source>
        <strain evidence="5">NEAU-YB345</strain>
    </source>
</reference>
<dbReference type="NCBIfam" id="TIGR00377">
    <property type="entry name" value="ant_ant_sig"/>
    <property type="match status" value="1"/>
</dbReference>
<organism evidence="5 6">
    <name type="scientific">Streptacidiphilus fuscans</name>
    <dbReference type="NCBI Taxonomy" id="2789292"/>
    <lineage>
        <taxon>Bacteria</taxon>
        <taxon>Bacillati</taxon>
        <taxon>Actinomycetota</taxon>
        <taxon>Actinomycetes</taxon>
        <taxon>Kitasatosporales</taxon>
        <taxon>Streptomycetaceae</taxon>
        <taxon>Streptacidiphilus</taxon>
    </lineage>
</organism>
<dbReference type="SUPFAM" id="SSF52091">
    <property type="entry name" value="SpoIIaa-like"/>
    <property type="match status" value="1"/>
</dbReference>
<dbReference type="Pfam" id="PF01740">
    <property type="entry name" value="STAS"/>
    <property type="match status" value="1"/>
</dbReference>
<comment type="similarity">
    <text evidence="1 2">Belongs to the anti-sigma-factor antagonist family.</text>
</comment>
<dbReference type="InterPro" id="IPR002645">
    <property type="entry name" value="STAS_dom"/>
</dbReference>
<dbReference type="PANTHER" id="PTHR33495">
    <property type="entry name" value="ANTI-SIGMA FACTOR ANTAGONIST TM_1081-RELATED-RELATED"/>
    <property type="match status" value="1"/>
</dbReference>
<proteinExistence type="inferred from homology"/>
<gene>
    <name evidence="5" type="ORF">I2501_28740</name>
</gene>
<comment type="caution">
    <text evidence="5">The sequence shown here is derived from an EMBL/GenBank/DDBJ whole genome shotgun (WGS) entry which is preliminary data.</text>
</comment>
<dbReference type="PROSITE" id="PS50801">
    <property type="entry name" value="STAS"/>
    <property type="match status" value="1"/>
</dbReference>
<sequence>MTLESGGAAVGRFTVTENGSPGEQGESVLRLTGELDHDSAPTLRTAFARWDDAGATRVLVDCSGLDFCDSTGINLLLDARTRAQARGGIVALVGMTPRVARVFEITGAATLFPRYASLAEARTAAAD</sequence>
<evidence type="ECO:0000313" key="5">
    <source>
        <dbReference type="EMBL" id="MBF9072019.1"/>
    </source>
</evidence>